<evidence type="ECO:0000313" key="1">
    <source>
        <dbReference type="EMBL" id="GJS57365.1"/>
    </source>
</evidence>
<proteinExistence type="predicted"/>
<evidence type="ECO:0000313" key="2">
    <source>
        <dbReference type="Proteomes" id="UP001151760"/>
    </source>
</evidence>
<reference evidence="1" key="2">
    <citation type="submission" date="2022-01" db="EMBL/GenBank/DDBJ databases">
        <authorList>
            <person name="Yamashiro T."/>
            <person name="Shiraishi A."/>
            <person name="Satake H."/>
            <person name="Nakayama K."/>
        </authorList>
    </citation>
    <scope>NUCLEOTIDE SEQUENCE</scope>
</reference>
<comment type="caution">
    <text evidence="1">The sequence shown here is derived from an EMBL/GenBank/DDBJ whole genome shotgun (WGS) entry which is preliminary data.</text>
</comment>
<name>A0ABQ4WX50_9ASTR</name>
<accession>A0ABQ4WX50</accession>
<reference evidence="1" key="1">
    <citation type="journal article" date="2022" name="Int. J. Mol. Sci.">
        <title>Draft Genome of Tanacetum Coccineum: Genomic Comparison of Closely Related Tanacetum-Family Plants.</title>
        <authorList>
            <person name="Yamashiro T."/>
            <person name="Shiraishi A."/>
            <person name="Nakayama K."/>
            <person name="Satake H."/>
        </authorList>
    </citation>
    <scope>NUCLEOTIDE SEQUENCE</scope>
</reference>
<organism evidence="1 2">
    <name type="scientific">Tanacetum coccineum</name>
    <dbReference type="NCBI Taxonomy" id="301880"/>
    <lineage>
        <taxon>Eukaryota</taxon>
        <taxon>Viridiplantae</taxon>
        <taxon>Streptophyta</taxon>
        <taxon>Embryophyta</taxon>
        <taxon>Tracheophyta</taxon>
        <taxon>Spermatophyta</taxon>
        <taxon>Magnoliopsida</taxon>
        <taxon>eudicotyledons</taxon>
        <taxon>Gunneridae</taxon>
        <taxon>Pentapetalae</taxon>
        <taxon>asterids</taxon>
        <taxon>campanulids</taxon>
        <taxon>Asterales</taxon>
        <taxon>Asteraceae</taxon>
        <taxon>Asteroideae</taxon>
        <taxon>Anthemideae</taxon>
        <taxon>Anthemidinae</taxon>
        <taxon>Tanacetum</taxon>
    </lineage>
</organism>
<gene>
    <name evidence="1" type="ORF">Tco_0652149</name>
</gene>
<keyword evidence="2" id="KW-1185">Reference proteome</keyword>
<sequence length="134" mass="14336">MSLIQLGNNKLARIKIPDTSTAVDPETMIRIVKTPPCSLTSKGGTAPNRNVIIPTTCTANKNEKLLRENARQLFLDDIYRNPGPLQFDGPGGDSRVRAMVKPGCSQDVVKAALSAMSSVTTFCPVMSSPSNSTT</sequence>
<dbReference type="Proteomes" id="UP001151760">
    <property type="component" value="Unassembled WGS sequence"/>
</dbReference>
<protein>
    <submittedName>
        <fullName evidence="1">Uncharacterized protein</fullName>
    </submittedName>
</protein>
<dbReference type="EMBL" id="BQNB010009001">
    <property type="protein sequence ID" value="GJS57365.1"/>
    <property type="molecule type" value="Genomic_DNA"/>
</dbReference>